<keyword evidence="10" id="KW-1185">Reference proteome</keyword>
<evidence type="ECO:0000256" key="7">
    <source>
        <dbReference type="PROSITE-ProRule" id="PRU00423"/>
    </source>
</evidence>
<dbReference type="PROSITE" id="PS51100">
    <property type="entry name" value="PTS_EIIB_TYPE_3"/>
    <property type="match status" value="1"/>
</dbReference>
<keyword evidence="2" id="KW-0597">Phosphoprotein</keyword>
<keyword evidence="4" id="KW-0808">Transferase</keyword>
<dbReference type="Proteomes" id="UP000649075">
    <property type="component" value="Unassembled WGS sequence"/>
</dbReference>
<sequence length="103" mass="11588">MEQKVILLACAAGMSTSLLVTKMQEVSKKDKIFAIPVSKVDQKVNEESIDVILIGPQIRYMEKRIKEKMAVKHIPVGVIPMEDYGRMDGTKVLKYAYSLMNKG</sequence>
<dbReference type="Gene3D" id="3.40.50.2300">
    <property type="match status" value="1"/>
</dbReference>
<feature type="domain" description="PTS EIIB type-3" evidence="8">
    <location>
        <begin position="3"/>
        <end position="103"/>
    </location>
</feature>
<name>A0ABR7KKR7_9FIRM</name>
<comment type="caution">
    <text evidence="9">The sequence shown here is derived from an EMBL/GenBank/DDBJ whole genome shotgun (WGS) entry which is preliminary data.</text>
</comment>
<dbReference type="InterPro" id="IPR003501">
    <property type="entry name" value="PTS_EIIB_2/3"/>
</dbReference>
<evidence type="ECO:0000256" key="3">
    <source>
        <dbReference type="ARBA" id="ARBA00022597"/>
    </source>
</evidence>
<dbReference type="CDD" id="cd05564">
    <property type="entry name" value="PTS_IIB_chitobiose_lichenan"/>
    <property type="match status" value="1"/>
</dbReference>
<evidence type="ECO:0000256" key="4">
    <source>
        <dbReference type="ARBA" id="ARBA00022679"/>
    </source>
</evidence>
<evidence type="ECO:0000259" key="8">
    <source>
        <dbReference type="PROSITE" id="PS51100"/>
    </source>
</evidence>
<evidence type="ECO:0000256" key="2">
    <source>
        <dbReference type="ARBA" id="ARBA00022553"/>
    </source>
</evidence>
<accession>A0ABR7KKR7</accession>
<protein>
    <submittedName>
        <fullName evidence="9">PTS sugar transporter subunit IIB</fullName>
    </submittedName>
</protein>
<dbReference type="EMBL" id="JACRWH010000071">
    <property type="protein sequence ID" value="MBC6013247.1"/>
    <property type="molecule type" value="Genomic_DNA"/>
</dbReference>
<dbReference type="InterPro" id="IPR036095">
    <property type="entry name" value="PTS_EIIB-like_sf"/>
</dbReference>
<dbReference type="PANTHER" id="PTHR34581">
    <property type="entry name" value="PTS SYSTEM N,N'-DIACETYLCHITOBIOSE-SPECIFIC EIIB COMPONENT"/>
    <property type="match status" value="1"/>
</dbReference>
<evidence type="ECO:0000313" key="9">
    <source>
        <dbReference type="EMBL" id="MBC6013247.1"/>
    </source>
</evidence>
<keyword evidence="1" id="KW-0813">Transport</keyword>
<evidence type="ECO:0000256" key="1">
    <source>
        <dbReference type="ARBA" id="ARBA00022448"/>
    </source>
</evidence>
<evidence type="ECO:0000256" key="6">
    <source>
        <dbReference type="ARBA" id="ARBA00022777"/>
    </source>
</evidence>
<evidence type="ECO:0000313" key="10">
    <source>
        <dbReference type="Proteomes" id="UP000649075"/>
    </source>
</evidence>
<keyword evidence="5" id="KW-0598">Phosphotransferase system</keyword>
<dbReference type="RefSeq" id="WP_117925817.1">
    <property type="nucleotide sequence ID" value="NZ_JACRWH010000071.1"/>
</dbReference>
<gene>
    <name evidence="9" type="ORF">H8911_11175</name>
</gene>
<feature type="modified residue" description="Phosphocysteine; by EIIA" evidence="7">
    <location>
        <position position="10"/>
    </location>
</feature>
<proteinExistence type="predicted"/>
<keyword evidence="6" id="KW-0418">Kinase</keyword>
<dbReference type="PANTHER" id="PTHR34581:SF2">
    <property type="entry name" value="PTS SYSTEM N,N'-DIACETYLCHITOBIOSE-SPECIFIC EIIB COMPONENT"/>
    <property type="match status" value="1"/>
</dbReference>
<dbReference type="Pfam" id="PF02302">
    <property type="entry name" value="PTS_IIB"/>
    <property type="match status" value="1"/>
</dbReference>
<dbReference type="InterPro" id="IPR013012">
    <property type="entry name" value="PTS_EIIB_3"/>
</dbReference>
<dbReference type="SUPFAM" id="SSF52794">
    <property type="entry name" value="PTS system IIB component-like"/>
    <property type="match status" value="1"/>
</dbReference>
<reference evidence="9 10" key="1">
    <citation type="submission" date="2020-08" db="EMBL/GenBank/DDBJ databases">
        <authorList>
            <person name="Liu C."/>
            <person name="Sun Q."/>
        </authorList>
    </citation>
    <scope>NUCLEOTIDE SEQUENCE [LARGE SCALE GENOMIC DNA]</scope>
    <source>
        <strain evidence="9 10">L34</strain>
    </source>
</reference>
<evidence type="ECO:0000256" key="5">
    <source>
        <dbReference type="ARBA" id="ARBA00022683"/>
    </source>
</evidence>
<keyword evidence="3 9" id="KW-0762">Sugar transport</keyword>
<dbReference type="InterPro" id="IPR051819">
    <property type="entry name" value="PTS_sugar-specific_EIIB"/>
</dbReference>
<organism evidence="9 10">
    <name type="scientific">Holdemanella hominis</name>
    <dbReference type="NCBI Taxonomy" id="2764327"/>
    <lineage>
        <taxon>Bacteria</taxon>
        <taxon>Bacillati</taxon>
        <taxon>Bacillota</taxon>
        <taxon>Erysipelotrichia</taxon>
        <taxon>Erysipelotrichales</taxon>
        <taxon>Erysipelotrichaceae</taxon>
        <taxon>Holdemanella</taxon>
    </lineage>
</organism>